<dbReference type="AlphaFoldDB" id="A0A1I5U5N0"/>
<evidence type="ECO:0000313" key="2">
    <source>
        <dbReference type="Proteomes" id="UP000199031"/>
    </source>
</evidence>
<keyword evidence="2" id="KW-1185">Reference proteome</keyword>
<name>A0A1I5U5N0_9BACT</name>
<proteinExistence type="predicted"/>
<reference evidence="1 2" key="1">
    <citation type="submission" date="2016-10" db="EMBL/GenBank/DDBJ databases">
        <authorList>
            <person name="de Groot N.N."/>
        </authorList>
    </citation>
    <scope>NUCLEOTIDE SEQUENCE [LARGE SCALE GENOMIC DNA]</scope>
    <source>
        <strain evidence="1 2">DSM 28286</strain>
    </source>
</reference>
<evidence type="ECO:0000313" key="1">
    <source>
        <dbReference type="EMBL" id="SFP90544.1"/>
    </source>
</evidence>
<dbReference type="EMBL" id="FOXQ01000003">
    <property type="protein sequence ID" value="SFP90544.1"/>
    <property type="molecule type" value="Genomic_DNA"/>
</dbReference>
<dbReference type="Proteomes" id="UP000199031">
    <property type="component" value="Unassembled WGS sequence"/>
</dbReference>
<gene>
    <name evidence="1" type="ORF">SAMN05444277_10381</name>
</gene>
<sequence>MGNIDFSASHVKNIKNLITRRIYIKKIEFIFNPYLYCQKLLKLYTYTKPKMLTL</sequence>
<protein>
    <submittedName>
        <fullName evidence="1">Uncharacterized protein</fullName>
    </submittedName>
</protein>
<organism evidence="1 2">
    <name type="scientific">Parafilimonas terrae</name>
    <dbReference type="NCBI Taxonomy" id="1465490"/>
    <lineage>
        <taxon>Bacteria</taxon>
        <taxon>Pseudomonadati</taxon>
        <taxon>Bacteroidota</taxon>
        <taxon>Chitinophagia</taxon>
        <taxon>Chitinophagales</taxon>
        <taxon>Chitinophagaceae</taxon>
        <taxon>Parafilimonas</taxon>
    </lineage>
</organism>
<accession>A0A1I5U5N0</accession>